<accession>A0AAV7WLC2</accession>
<feature type="compositionally biased region" description="Basic and acidic residues" evidence="1">
    <location>
        <begin position="112"/>
        <end position="122"/>
    </location>
</feature>
<comment type="caution">
    <text evidence="2">The sequence shown here is derived from an EMBL/GenBank/DDBJ whole genome shotgun (WGS) entry which is preliminary data.</text>
</comment>
<dbReference type="AlphaFoldDB" id="A0AAV7WLC2"/>
<keyword evidence="3" id="KW-1185">Reference proteome</keyword>
<evidence type="ECO:0000256" key="1">
    <source>
        <dbReference type="SAM" id="MobiDB-lite"/>
    </source>
</evidence>
<feature type="region of interest" description="Disordered" evidence="1">
    <location>
        <begin position="1"/>
        <end position="36"/>
    </location>
</feature>
<protein>
    <submittedName>
        <fullName evidence="2">Uncharacterized protein</fullName>
    </submittedName>
</protein>
<dbReference type="EMBL" id="JANPWB010000001">
    <property type="protein sequence ID" value="KAJ1213657.1"/>
    <property type="molecule type" value="Genomic_DNA"/>
</dbReference>
<gene>
    <name evidence="2" type="ORF">NDU88_001289</name>
</gene>
<proteinExistence type="predicted"/>
<feature type="compositionally biased region" description="Basic residues" evidence="1">
    <location>
        <begin position="11"/>
        <end position="26"/>
    </location>
</feature>
<organism evidence="2 3">
    <name type="scientific">Pleurodeles waltl</name>
    <name type="common">Iberian ribbed newt</name>
    <dbReference type="NCBI Taxonomy" id="8319"/>
    <lineage>
        <taxon>Eukaryota</taxon>
        <taxon>Metazoa</taxon>
        <taxon>Chordata</taxon>
        <taxon>Craniata</taxon>
        <taxon>Vertebrata</taxon>
        <taxon>Euteleostomi</taxon>
        <taxon>Amphibia</taxon>
        <taxon>Batrachia</taxon>
        <taxon>Caudata</taxon>
        <taxon>Salamandroidea</taxon>
        <taxon>Salamandridae</taxon>
        <taxon>Pleurodelinae</taxon>
        <taxon>Pleurodeles</taxon>
    </lineage>
</organism>
<evidence type="ECO:0000313" key="3">
    <source>
        <dbReference type="Proteomes" id="UP001066276"/>
    </source>
</evidence>
<sequence length="132" mass="15151">MWASTWPRPLKGTHLRRQPRERRRPPAARPPAARPMACMSVPTLNSLPPAKHISDRGYAWGALQSAELFETSNMKVEEPVYHTFLEQLFRVLREDFVAPKCEVAMEVKDPKKNMREMGHSLEELENTGGRSK</sequence>
<name>A0AAV7WLC2_PLEWA</name>
<evidence type="ECO:0000313" key="2">
    <source>
        <dbReference type="EMBL" id="KAJ1213657.1"/>
    </source>
</evidence>
<feature type="region of interest" description="Disordered" evidence="1">
    <location>
        <begin position="112"/>
        <end position="132"/>
    </location>
</feature>
<dbReference type="Proteomes" id="UP001066276">
    <property type="component" value="Chromosome 1_1"/>
</dbReference>
<reference evidence="2" key="1">
    <citation type="journal article" date="2022" name="bioRxiv">
        <title>Sequencing and chromosome-scale assembly of the giantPleurodeles waltlgenome.</title>
        <authorList>
            <person name="Brown T."/>
            <person name="Elewa A."/>
            <person name="Iarovenko S."/>
            <person name="Subramanian E."/>
            <person name="Araus A.J."/>
            <person name="Petzold A."/>
            <person name="Susuki M."/>
            <person name="Suzuki K.-i.T."/>
            <person name="Hayashi T."/>
            <person name="Toyoda A."/>
            <person name="Oliveira C."/>
            <person name="Osipova E."/>
            <person name="Leigh N.D."/>
            <person name="Simon A."/>
            <person name="Yun M.H."/>
        </authorList>
    </citation>
    <scope>NUCLEOTIDE SEQUENCE</scope>
    <source>
        <strain evidence="2">20211129_DDA</strain>
        <tissue evidence="2">Liver</tissue>
    </source>
</reference>